<organism evidence="2">
    <name type="scientific">marine sediment metagenome</name>
    <dbReference type="NCBI Taxonomy" id="412755"/>
    <lineage>
        <taxon>unclassified sequences</taxon>
        <taxon>metagenomes</taxon>
        <taxon>ecological metagenomes</taxon>
    </lineage>
</organism>
<dbReference type="PANTHER" id="PTHR33531">
    <property type="entry name" value="RUBRERYTHRIN SUBFAMILY"/>
    <property type="match status" value="1"/>
</dbReference>
<feature type="non-terminal residue" evidence="2">
    <location>
        <position position="144"/>
    </location>
</feature>
<dbReference type="Gene3D" id="1.20.1260.10">
    <property type="match status" value="1"/>
</dbReference>
<feature type="domain" description="Rubrerythrin diiron-binding" evidence="1">
    <location>
        <begin position="35"/>
        <end position="142"/>
    </location>
</feature>
<dbReference type="GO" id="GO:0046872">
    <property type="term" value="F:metal ion binding"/>
    <property type="evidence" value="ECO:0007669"/>
    <property type="project" value="InterPro"/>
</dbReference>
<protein>
    <recommendedName>
        <fullName evidence="1">Rubrerythrin diiron-binding domain-containing protein</fullName>
    </recommendedName>
</protein>
<dbReference type="Pfam" id="PF02915">
    <property type="entry name" value="Rubrerythrin"/>
    <property type="match status" value="1"/>
</dbReference>
<dbReference type="EMBL" id="BARU01043721">
    <property type="protein sequence ID" value="GAH84371.1"/>
    <property type="molecule type" value="Genomic_DNA"/>
</dbReference>
<sequence>MGTGVTKEKTPPSFTREQRERIQNEIKNLESFERILEFAIGEEKKACDFYVRVAKRMKHPWTRKAFERLAREELKQRKRLIRMKRAGYVPPVLEKVPDPKITEYVTAEVLLRDNLDAREALAIAIKAKEASQRLYLDLAAKTAN</sequence>
<evidence type="ECO:0000313" key="2">
    <source>
        <dbReference type="EMBL" id="GAH84371.1"/>
    </source>
</evidence>
<dbReference type="SUPFAM" id="SSF47240">
    <property type="entry name" value="Ferritin-like"/>
    <property type="match status" value="1"/>
</dbReference>
<name>X1IPI3_9ZZZZ</name>
<gene>
    <name evidence="2" type="ORF">S03H2_66882</name>
</gene>
<comment type="caution">
    <text evidence="2">The sequence shown here is derived from an EMBL/GenBank/DDBJ whole genome shotgun (WGS) entry which is preliminary data.</text>
</comment>
<dbReference type="InterPro" id="IPR009078">
    <property type="entry name" value="Ferritin-like_SF"/>
</dbReference>
<dbReference type="InterPro" id="IPR012347">
    <property type="entry name" value="Ferritin-like"/>
</dbReference>
<evidence type="ECO:0000259" key="1">
    <source>
        <dbReference type="Pfam" id="PF02915"/>
    </source>
</evidence>
<dbReference type="AlphaFoldDB" id="X1IPI3"/>
<reference evidence="2" key="1">
    <citation type="journal article" date="2014" name="Front. Microbiol.">
        <title>High frequency of phylogenetically diverse reductive dehalogenase-homologous genes in deep subseafloor sedimentary metagenomes.</title>
        <authorList>
            <person name="Kawai M."/>
            <person name="Futagami T."/>
            <person name="Toyoda A."/>
            <person name="Takaki Y."/>
            <person name="Nishi S."/>
            <person name="Hori S."/>
            <person name="Arai W."/>
            <person name="Tsubouchi T."/>
            <person name="Morono Y."/>
            <person name="Uchiyama I."/>
            <person name="Ito T."/>
            <person name="Fujiyama A."/>
            <person name="Inagaki F."/>
            <person name="Takami H."/>
        </authorList>
    </citation>
    <scope>NUCLEOTIDE SEQUENCE</scope>
    <source>
        <strain evidence="2">Expedition CK06-06</strain>
    </source>
</reference>
<proteinExistence type="predicted"/>
<accession>X1IPI3</accession>
<dbReference type="PANTHER" id="PTHR33531:SF10">
    <property type="entry name" value="BLR7895 PROTEIN"/>
    <property type="match status" value="1"/>
</dbReference>
<dbReference type="InterPro" id="IPR003251">
    <property type="entry name" value="Rr_diiron-bd_dom"/>
</dbReference>
<dbReference type="GO" id="GO:0016491">
    <property type="term" value="F:oxidoreductase activity"/>
    <property type="evidence" value="ECO:0007669"/>
    <property type="project" value="InterPro"/>
</dbReference>
<dbReference type="CDD" id="cd01045">
    <property type="entry name" value="Ferritin_like_AB"/>
    <property type="match status" value="1"/>
</dbReference>